<gene>
    <name evidence="1" type="ORF">GCM10010993_17810</name>
</gene>
<reference evidence="2" key="1">
    <citation type="journal article" date="2019" name="Int. J. Syst. Evol. Microbiol.">
        <title>The Global Catalogue of Microorganisms (GCM) 10K type strain sequencing project: providing services to taxonomists for standard genome sequencing and annotation.</title>
        <authorList>
            <consortium name="The Broad Institute Genomics Platform"/>
            <consortium name="The Broad Institute Genome Sequencing Center for Infectious Disease"/>
            <person name="Wu L."/>
            <person name="Ma J."/>
        </authorList>
    </citation>
    <scope>NUCLEOTIDE SEQUENCE [LARGE SCALE GENOMIC DNA]</scope>
    <source>
        <strain evidence="2">CGMCC 1.12479</strain>
    </source>
</reference>
<protein>
    <submittedName>
        <fullName evidence="1">Uncharacterized protein</fullName>
    </submittedName>
</protein>
<dbReference type="Proteomes" id="UP000635885">
    <property type="component" value="Unassembled WGS sequence"/>
</dbReference>
<dbReference type="RefSeq" id="WP_188441926.1">
    <property type="nucleotide sequence ID" value="NZ_BMFD01000005.1"/>
</dbReference>
<evidence type="ECO:0000313" key="2">
    <source>
        <dbReference type="Proteomes" id="UP000635885"/>
    </source>
</evidence>
<evidence type="ECO:0000313" key="1">
    <source>
        <dbReference type="EMBL" id="GGC39490.1"/>
    </source>
</evidence>
<keyword evidence="2" id="KW-1185">Reference proteome</keyword>
<comment type="caution">
    <text evidence="1">The sequence shown here is derived from an EMBL/GenBank/DDBJ whole genome shotgun (WGS) entry which is preliminary data.</text>
</comment>
<dbReference type="PROSITE" id="PS51257">
    <property type="entry name" value="PROKAR_LIPOPROTEIN"/>
    <property type="match status" value="1"/>
</dbReference>
<sequence length="57" mass="6357">MIRNILTGIFILAAFACSSPKNQEVVNDLLTLELSSETKSFEMPEGWGHFNHSFVDA</sequence>
<dbReference type="EMBL" id="BMFD01000005">
    <property type="protein sequence ID" value="GGC39490.1"/>
    <property type="molecule type" value="Genomic_DNA"/>
</dbReference>
<name>A0ABQ1MF51_9BACT</name>
<proteinExistence type="predicted"/>
<accession>A0ABQ1MF51</accession>
<organism evidence="1 2">
    <name type="scientific">Belliella aquatica</name>
    <dbReference type="NCBI Taxonomy" id="1323734"/>
    <lineage>
        <taxon>Bacteria</taxon>
        <taxon>Pseudomonadati</taxon>
        <taxon>Bacteroidota</taxon>
        <taxon>Cytophagia</taxon>
        <taxon>Cytophagales</taxon>
        <taxon>Cyclobacteriaceae</taxon>
        <taxon>Belliella</taxon>
    </lineage>
</organism>